<dbReference type="AlphaFoldDB" id="A0A4P7IH97"/>
<accession>A0A4P7IH97</accession>
<protein>
    <submittedName>
        <fullName evidence="1">Uncharacterized protein</fullName>
    </submittedName>
</protein>
<name>A0A4P7IH97_9ACTN</name>
<evidence type="ECO:0000313" key="2">
    <source>
        <dbReference type="Proteomes" id="UP000294853"/>
    </source>
</evidence>
<keyword evidence="2" id="KW-1185">Reference proteome</keyword>
<dbReference type="Proteomes" id="UP000294853">
    <property type="component" value="Chromosome"/>
</dbReference>
<gene>
    <name evidence="1" type="ORF">EXE58_15270</name>
</gene>
<organism evidence="1 2">
    <name type="scientific">Nocardioides seonyuensis</name>
    <dbReference type="NCBI Taxonomy" id="2518371"/>
    <lineage>
        <taxon>Bacteria</taxon>
        <taxon>Bacillati</taxon>
        <taxon>Actinomycetota</taxon>
        <taxon>Actinomycetes</taxon>
        <taxon>Propionibacteriales</taxon>
        <taxon>Nocardioidaceae</taxon>
        <taxon>Nocardioides</taxon>
    </lineage>
</organism>
<reference evidence="1 2" key="1">
    <citation type="submission" date="2019-03" db="EMBL/GenBank/DDBJ databases">
        <title>Three New Species of Nocardioides, Nocardioides euryhalodurans sp. nov., Nocardioides seonyuensis sp. nov. and Nocardioides eburneoflavus sp. nov. Iolated from Soil.</title>
        <authorList>
            <person name="Roh S.G."/>
            <person name="Lee C."/>
            <person name="Kim M.-K."/>
            <person name="Kim S.B."/>
        </authorList>
    </citation>
    <scope>NUCLEOTIDE SEQUENCE [LARGE SCALE GENOMIC DNA]</scope>
    <source>
        <strain evidence="1 2">MMS17-SY207-3</strain>
    </source>
</reference>
<evidence type="ECO:0000313" key="1">
    <source>
        <dbReference type="EMBL" id="QBX56686.1"/>
    </source>
</evidence>
<dbReference type="RefSeq" id="WP_135268671.1">
    <property type="nucleotide sequence ID" value="NZ_CP038436.1"/>
</dbReference>
<dbReference type="OrthoDB" id="3786134at2"/>
<dbReference type="EMBL" id="CP038436">
    <property type="protein sequence ID" value="QBX56686.1"/>
    <property type="molecule type" value="Genomic_DNA"/>
</dbReference>
<dbReference type="KEGG" id="nsn:EXE58_15270"/>
<sequence>MTAHTPEDPIEADPMLRVLRERHPEVEIVLLPGPVAPDRPATPLASPADLAGLAREVDDLLDSLVSRLARHQAWPADPAREARWRHEPSAGARSRFVHREVVVVAAGLAEGDNVALLRATGNALLGLGWDARPVAGSAPRLVARRGAARASALVRPGSLQVVVTSGHVLTDAEDLS</sequence>
<proteinExistence type="predicted"/>